<evidence type="ECO:0000256" key="1">
    <source>
        <dbReference type="SAM" id="MobiDB-lite"/>
    </source>
</evidence>
<feature type="transmembrane region" description="Helical" evidence="2">
    <location>
        <begin position="21"/>
        <end position="43"/>
    </location>
</feature>
<gene>
    <name evidence="3" type="ORF">VVAX_05448</name>
</gene>
<name>A0A679JPC2_VARPD</name>
<dbReference type="PANTHER" id="PTHR37314:SF5">
    <property type="entry name" value="SLR0142 PROTEIN"/>
    <property type="match status" value="1"/>
</dbReference>
<dbReference type="PANTHER" id="PTHR37314">
    <property type="entry name" value="SLR0142 PROTEIN"/>
    <property type="match status" value="1"/>
</dbReference>
<keyword evidence="2" id="KW-0812">Transmembrane</keyword>
<evidence type="ECO:0000256" key="2">
    <source>
        <dbReference type="SAM" id="Phobius"/>
    </source>
</evidence>
<dbReference type="RefSeq" id="WP_339093122.1">
    <property type="nucleotide sequence ID" value="NZ_LR743508.1"/>
</dbReference>
<dbReference type="InterPro" id="IPR010699">
    <property type="entry name" value="DUF1275"/>
</dbReference>
<evidence type="ECO:0000313" key="3">
    <source>
        <dbReference type="EMBL" id="CAA2109177.1"/>
    </source>
</evidence>
<feature type="transmembrane region" description="Helical" evidence="2">
    <location>
        <begin position="86"/>
        <end position="106"/>
    </location>
</feature>
<evidence type="ECO:0008006" key="4">
    <source>
        <dbReference type="Google" id="ProtNLM"/>
    </source>
</evidence>
<feature type="transmembrane region" description="Helical" evidence="2">
    <location>
        <begin position="55"/>
        <end position="74"/>
    </location>
</feature>
<feature type="region of interest" description="Disordered" evidence="1">
    <location>
        <begin position="223"/>
        <end position="242"/>
    </location>
</feature>
<feature type="transmembrane region" description="Helical" evidence="2">
    <location>
        <begin position="179"/>
        <end position="200"/>
    </location>
</feature>
<dbReference type="AlphaFoldDB" id="A0A679JPC2"/>
<reference evidence="3" key="1">
    <citation type="submission" date="2019-12" db="EMBL/GenBank/DDBJ databases">
        <authorList>
            <person name="Cremers G."/>
        </authorList>
    </citation>
    <scope>NUCLEOTIDE SEQUENCE</scope>
    <source>
        <strain evidence="3">Vvax</strain>
    </source>
</reference>
<organism evidence="3">
    <name type="scientific">Variovorax paradoxus</name>
    <dbReference type="NCBI Taxonomy" id="34073"/>
    <lineage>
        <taxon>Bacteria</taxon>
        <taxon>Pseudomonadati</taxon>
        <taxon>Pseudomonadota</taxon>
        <taxon>Betaproteobacteria</taxon>
        <taxon>Burkholderiales</taxon>
        <taxon>Comamonadaceae</taxon>
        <taxon>Variovorax</taxon>
    </lineage>
</organism>
<accession>A0A679JPC2</accession>
<keyword evidence="2" id="KW-0472">Membrane</keyword>
<dbReference type="EMBL" id="LR743508">
    <property type="protein sequence ID" value="CAA2109177.1"/>
    <property type="molecule type" value="Genomic_DNA"/>
</dbReference>
<proteinExistence type="predicted"/>
<dbReference type="Pfam" id="PF06912">
    <property type="entry name" value="DUF1275"/>
    <property type="match status" value="1"/>
</dbReference>
<sequence length="242" mass="24696">MKPTLPQLMSLNGGFIDTAGFLALHGLFTAHVTGNFVTIGAALVHGTSGAITKLLALPVFCAMVILARLVSYGLPALGLPVLRTMLAAKAVLLLAGGVLAIRFGPFADGDSAAAMAAGLVLVSAMAIQNAVHRIHLGSAPPTTLMTGTTTQVMVDLADLLRGGQAPEEAAAARTRMRRMAAAVAWFASGCAAAALIYARWNVWCFAVPPVLAACAVALQRSTHEGDPAAPPSTPASAAARHL</sequence>
<protein>
    <recommendedName>
        <fullName evidence="4">DUF1275 domain-containing protein</fullName>
    </recommendedName>
</protein>
<keyword evidence="2" id="KW-1133">Transmembrane helix</keyword>